<organism evidence="2 3">
    <name type="scientific">Dentipellis fragilis</name>
    <dbReference type="NCBI Taxonomy" id="205917"/>
    <lineage>
        <taxon>Eukaryota</taxon>
        <taxon>Fungi</taxon>
        <taxon>Dikarya</taxon>
        <taxon>Basidiomycota</taxon>
        <taxon>Agaricomycotina</taxon>
        <taxon>Agaricomycetes</taxon>
        <taxon>Russulales</taxon>
        <taxon>Hericiaceae</taxon>
        <taxon>Dentipellis</taxon>
    </lineage>
</organism>
<dbReference type="AlphaFoldDB" id="A0A4Y9YZ71"/>
<protein>
    <submittedName>
        <fullName evidence="2">Uncharacterized protein</fullName>
    </submittedName>
</protein>
<accession>A0A4Y9YZ71</accession>
<keyword evidence="3" id="KW-1185">Reference proteome</keyword>
<feature type="compositionally biased region" description="Pro residues" evidence="1">
    <location>
        <begin position="89"/>
        <end position="111"/>
    </location>
</feature>
<name>A0A4Y9YZ71_9AGAM</name>
<feature type="region of interest" description="Disordered" evidence="1">
    <location>
        <begin position="86"/>
        <end position="113"/>
    </location>
</feature>
<feature type="non-terminal residue" evidence="2">
    <location>
        <position position="184"/>
    </location>
</feature>
<sequence>MPQAFLTQDTTCRSRATSHCQITLCSSWRNGAETSPSSVPALAHTAAILWTRWSLRESVAFYARSDCGYFPRHRHLDLETRLVALVAPSPSPSPPPPPPPPPHVPTRPCRPPRQSHNCLHAHVVALAARPTPPMRPIARTHPRRLRTPATPICPVTWAPQVRPAHGPAHPHHACLMHAPSPVHR</sequence>
<evidence type="ECO:0000313" key="3">
    <source>
        <dbReference type="Proteomes" id="UP000298327"/>
    </source>
</evidence>
<dbReference type="Proteomes" id="UP000298327">
    <property type="component" value="Unassembled WGS sequence"/>
</dbReference>
<comment type="caution">
    <text evidence="2">The sequence shown here is derived from an EMBL/GenBank/DDBJ whole genome shotgun (WGS) entry which is preliminary data.</text>
</comment>
<evidence type="ECO:0000256" key="1">
    <source>
        <dbReference type="SAM" id="MobiDB-lite"/>
    </source>
</evidence>
<evidence type="ECO:0000313" key="2">
    <source>
        <dbReference type="EMBL" id="TFY66913.1"/>
    </source>
</evidence>
<gene>
    <name evidence="2" type="ORF">EVG20_g4163</name>
</gene>
<reference evidence="2 3" key="1">
    <citation type="submission" date="2019-02" db="EMBL/GenBank/DDBJ databases">
        <title>Genome sequencing of the rare red list fungi Dentipellis fragilis.</title>
        <authorList>
            <person name="Buettner E."/>
            <person name="Kellner H."/>
        </authorList>
    </citation>
    <scope>NUCLEOTIDE SEQUENCE [LARGE SCALE GENOMIC DNA]</scope>
    <source>
        <strain evidence="2 3">DSM 105465</strain>
    </source>
</reference>
<dbReference type="EMBL" id="SEOQ01000208">
    <property type="protein sequence ID" value="TFY66913.1"/>
    <property type="molecule type" value="Genomic_DNA"/>
</dbReference>
<proteinExistence type="predicted"/>